<dbReference type="EMBL" id="QTQV01000008">
    <property type="protein sequence ID" value="RQT15694.1"/>
    <property type="molecule type" value="Genomic_DNA"/>
</dbReference>
<feature type="compositionally biased region" description="Basic and acidic residues" evidence="1">
    <location>
        <begin position="72"/>
        <end position="82"/>
    </location>
</feature>
<reference evidence="2 3" key="1">
    <citation type="submission" date="2018-08" db="EMBL/GenBank/DDBJ databases">
        <title>Comparative analysis of Burkholderia isolates from Puerto Rico.</title>
        <authorList>
            <person name="Hall C."/>
            <person name="Sahl J."/>
            <person name="Wagner D."/>
        </authorList>
    </citation>
    <scope>NUCLEOTIDE SEQUENCE [LARGE SCALE GENOMIC DNA]</scope>
    <source>
        <strain evidence="2 3">Bp9025</strain>
    </source>
</reference>
<evidence type="ECO:0000313" key="3">
    <source>
        <dbReference type="Proteomes" id="UP000277921"/>
    </source>
</evidence>
<feature type="compositionally biased region" description="Basic residues" evidence="1">
    <location>
        <begin position="83"/>
        <end position="95"/>
    </location>
</feature>
<protein>
    <submittedName>
        <fullName evidence="2">Uncharacterized protein</fullName>
    </submittedName>
</protein>
<feature type="compositionally biased region" description="Basic residues" evidence="1">
    <location>
        <begin position="12"/>
        <end position="22"/>
    </location>
</feature>
<accession>A0A3N8PVP6</accession>
<comment type="caution">
    <text evidence="2">The sequence shown here is derived from an EMBL/GenBank/DDBJ whole genome shotgun (WGS) entry which is preliminary data.</text>
</comment>
<evidence type="ECO:0000313" key="2">
    <source>
        <dbReference type="EMBL" id="RQT15694.1"/>
    </source>
</evidence>
<dbReference type="Proteomes" id="UP000277921">
    <property type="component" value="Unassembled WGS sequence"/>
</dbReference>
<feature type="region of interest" description="Disordered" evidence="1">
    <location>
        <begin position="69"/>
        <end position="95"/>
    </location>
</feature>
<gene>
    <name evidence="2" type="ORF">DF051_16480</name>
</gene>
<feature type="region of interest" description="Disordered" evidence="1">
    <location>
        <begin position="1"/>
        <end position="41"/>
    </location>
</feature>
<proteinExistence type="predicted"/>
<dbReference type="AlphaFoldDB" id="A0A3N8PVP6"/>
<sequence>MKPSLSDAAHVVPRRFRSKRRAVSAQGTRPPSGNDCAPGGRLIAFDKDPRAIETARGIEEARPARGFPACEGRCRPSGDRRPRTVGRRRSPRYCR</sequence>
<name>A0A3N8PVP6_9BURK</name>
<organism evidence="2 3">
    <name type="scientific">Burkholderia contaminans</name>
    <dbReference type="NCBI Taxonomy" id="488447"/>
    <lineage>
        <taxon>Bacteria</taxon>
        <taxon>Pseudomonadati</taxon>
        <taxon>Pseudomonadota</taxon>
        <taxon>Betaproteobacteria</taxon>
        <taxon>Burkholderiales</taxon>
        <taxon>Burkholderiaceae</taxon>
        <taxon>Burkholderia</taxon>
        <taxon>Burkholderia cepacia complex</taxon>
    </lineage>
</organism>
<evidence type="ECO:0000256" key="1">
    <source>
        <dbReference type="SAM" id="MobiDB-lite"/>
    </source>
</evidence>